<dbReference type="AlphaFoldDB" id="A0A1Y1Z599"/>
<accession>A0A1Y1Z599</accession>
<keyword evidence="3" id="KW-1185">Reference proteome</keyword>
<gene>
    <name evidence="2" type="ORF">K493DRAFT_296482</name>
</gene>
<dbReference type="EMBL" id="MCFE01000025">
    <property type="protein sequence ID" value="ORY05433.1"/>
    <property type="molecule type" value="Genomic_DNA"/>
</dbReference>
<sequence length="169" mass="19191">MYRFSVLTGLLLSALLVVSKESEVPPLICPSVSKPTQELGCQRLANRYPRSNIGVCCTYRDRCIRTCDHTKLSCEIEYALCMVGVCRSVSIQFPELSQTVCLKRWSSIDGGGFKAFNLTDAYDFSCEYMAEQRKLSGCPNYQGEVRPVYLDTFQDPDLEKFQIDWDIPL</sequence>
<name>A0A1Y1Z599_9FUNG</name>
<evidence type="ECO:0000256" key="1">
    <source>
        <dbReference type="SAM" id="SignalP"/>
    </source>
</evidence>
<comment type="caution">
    <text evidence="2">The sequence shown here is derived from an EMBL/GenBank/DDBJ whole genome shotgun (WGS) entry which is preliminary data.</text>
</comment>
<feature type="chain" id="PRO_5012530829" evidence="1">
    <location>
        <begin position="23"/>
        <end position="169"/>
    </location>
</feature>
<proteinExistence type="predicted"/>
<evidence type="ECO:0000313" key="3">
    <source>
        <dbReference type="Proteomes" id="UP000193498"/>
    </source>
</evidence>
<protein>
    <submittedName>
        <fullName evidence="2">Uncharacterized protein</fullName>
    </submittedName>
</protein>
<keyword evidence="1" id="KW-0732">Signal</keyword>
<reference evidence="2 3" key="1">
    <citation type="submission" date="2016-07" db="EMBL/GenBank/DDBJ databases">
        <title>Pervasive Adenine N6-methylation of Active Genes in Fungi.</title>
        <authorList>
            <consortium name="DOE Joint Genome Institute"/>
            <person name="Mondo S.J."/>
            <person name="Dannebaum R.O."/>
            <person name="Kuo R.C."/>
            <person name="Labutti K."/>
            <person name="Haridas S."/>
            <person name="Kuo A."/>
            <person name="Salamov A."/>
            <person name="Ahrendt S.R."/>
            <person name="Lipzen A."/>
            <person name="Sullivan W."/>
            <person name="Andreopoulos W.B."/>
            <person name="Clum A."/>
            <person name="Lindquist E."/>
            <person name="Daum C."/>
            <person name="Ramamoorthy G.K."/>
            <person name="Gryganskyi A."/>
            <person name="Culley D."/>
            <person name="Magnuson J.K."/>
            <person name="James T.Y."/>
            <person name="O'Malley M.A."/>
            <person name="Stajich J.E."/>
            <person name="Spatafora J.W."/>
            <person name="Visel A."/>
            <person name="Grigoriev I.V."/>
        </authorList>
    </citation>
    <scope>NUCLEOTIDE SEQUENCE [LARGE SCALE GENOMIC DNA]</scope>
    <source>
        <strain evidence="2 3">CBS 931.73</strain>
    </source>
</reference>
<dbReference type="Proteomes" id="UP000193498">
    <property type="component" value="Unassembled WGS sequence"/>
</dbReference>
<evidence type="ECO:0000313" key="2">
    <source>
        <dbReference type="EMBL" id="ORY05433.1"/>
    </source>
</evidence>
<organism evidence="2 3">
    <name type="scientific">Basidiobolus meristosporus CBS 931.73</name>
    <dbReference type="NCBI Taxonomy" id="1314790"/>
    <lineage>
        <taxon>Eukaryota</taxon>
        <taxon>Fungi</taxon>
        <taxon>Fungi incertae sedis</taxon>
        <taxon>Zoopagomycota</taxon>
        <taxon>Entomophthoromycotina</taxon>
        <taxon>Basidiobolomycetes</taxon>
        <taxon>Basidiobolales</taxon>
        <taxon>Basidiobolaceae</taxon>
        <taxon>Basidiobolus</taxon>
    </lineage>
</organism>
<dbReference type="InParanoid" id="A0A1Y1Z599"/>
<feature type="signal peptide" evidence="1">
    <location>
        <begin position="1"/>
        <end position="22"/>
    </location>
</feature>